<sequence length="250" mass="26930">MLFENKVVVVTGAGSGIGEATVIHFAKEGANVVILDCNEASAQKVAEKCKAFGKRVLFMKTDVSKDDEAKAAIEKTIEEFGRLDVLINNAGIVRKGKLVNKTIMNTYDEVLNTNLRGVVLMTSLATPHLIETKGCIVNTSSIVSKDIKHGSAYPSYGVSKAGVDYFTRVAAFELAESGVRVNSVNPGPVYTNVYKNNNIDYTMDNVADTVALKRVSDPEEIAELMVFLASDKAKSVTGSCYEIDNGMSLS</sequence>
<evidence type="ECO:0000313" key="2">
    <source>
        <dbReference type="EMBL" id="CAB3256818.1"/>
    </source>
</evidence>
<dbReference type="Proteomes" id="UP000494106">
    <property type="component" value="Unassembled WGS sequence"/>
</dbReference>
<dbReference type="FunFam" id="3.40.50.720:FF:000084">
    <property type="entry name" value="Short-chain dehydrogenase reductase"/>
    <property type="match status" value="1"/>
</dbReference>
<dbReference type="OrthoDB" id="47007at2759"/>
<dbReference type="InterPro" id="IPR036291">
    <property type="entry name" value="NAD(P)-bd_dom_sf"/>
</dbReference>
<comment type="caution">
    <text evidence="2">The sequence shown here is derived from an EMBL/GenBank/DDBJ whole genome shotgun (WGS) entry which is preliminary data.</text>
</comment>
<dbReference type="PRINTS" id="PR00080">
    <property type="entry name" value="SDRFAMILY"/>
</dbReference>
<dbReference type="GO" id="GO:0016491">
    <property type="term" value="F:oxidoreductase activity"/>
    <property type="evidence" value="ECO:0007669"/>
    <property type="project" value="UniProtKB-KW"/>
</dbReference>
<dbReference type="AlphaFoldDB" id="A0A8S1BI85"/>
<dbReference type="InterPro" id="IPR020904">
    <property type="entry name" value="Sc_DH/Rdtase_CS"/>
</dbReference>
<accession>A0A8S1BI85</accession>
<evidence type="ECO:0000313" key="3">
    <source>
        <dbReference type="Proteomes" id="UP000494106"/>
    </source>
</evidence>
<proteinExistence type="predicted"/>
<dbReference type="Pfam" id="PF13561">
    <property type="entry name" value="adh_short_C2"/>
    <property type="match status" value="1"/>
</dbReference>
<keyword evidence="3" id="KW-1185">Reference proteome</keyword>
<evidence type="ECO:0000256" key="1">
    <source>
        <dbReference type="ARBA" id="ARBA00023002"/>
    </source>
</evidence>
<protein>
    <submittedName>
        <fullName evidence="2">Uncharacterized protein</fullName>
    </submittedName>
</protein>
<gene>
    <name evidence="2" type="ORF">APLA_LOCUS15560</name>
</gene>
<reference evidence="2 3" key="1">
    <citation type="submission" date="2020-04" db="EMBL/GenBank/DDBJ databases">
        <authorList>
            <person name="Wallbank WR R."/>
            <person name="Pardo Diaz C."/>
            <person name="Kozak K."/>
            <person name="Martin S."/>
            <person name="Jiggins C."/>
            <person name="Moest M."/>
            <person name="Warren A I."/>
            <person name="Byers J.R.P. K."/>
            <person name="Montejo-Kovacevich G."/>
            <person name="Yen C E."/>
        </authorList>
    </citation>
    <scope>NUCLEOTIDE SEQUENCE [LARGE SCALE GENOMIC DNA]</scope>
</reference>
<dbReference type="PANTHER" id="PTHR43975:SF2">
    <property type="entry name" value="EG:BACR7A4.14 PROTEIN-RELATED"/>
    <property type="match status" value="1"/>
</dbReference>
<organism evidence="2 3">
    <name type="scientific">Arctia plantaginis</name>
    <name type="common">Wood tiger moth</name>
    <name type="synonym">Phalaena plantaginis</name>
    <dbReference type="NCBI Taxonomy" id="874455"/>
    <lineage>
        <taxon>Eukaryota</taxon>
        <taxon>Metazoa</taxon>
        <taxon>Ecdysozoa</taxon>
        <taxon>Arthropoda</taxon>
        <taxon>Hexapoda</taxon>
        <taxon>Insecta</taxon>
        <taxon>Pterygota</taxon>
        <taxon>Neoptera</taxon>
        <taxon>Endopterygota</taxon>
        <taxon>Lepidoptera</taxon>
        <taxon>Glossata</taxon>
        <taxon>Ditrysia</taxon>
        <taxon>Noctuoidea</taxon>
        <taxon>Erebidae</taxon>
        <taxon>Arctiinae</taxon>
        <taxon>Arctia</taxon>
    </lineage>
</organism>
<dbReference type="SUPFAM" id="SSF51735">
    <property type="entry name" value="NAD(P)-binding Rossmann-fold domains"/>
    <property type="match status" value="1"/>
</dbReference>
<name>A0A8S1BI85_ARCPL</name>
<dbReference type="PROSITE" id="PS00061">
    <property type="entry name" value="ADH_SHORT"/>
    <property type="match status" value="1"/>
</dbReference>
<dbReference type="InterPro" id="IPR002347">
    <property type="entry name" value="SDR_fam"/>
</dbReference>
<dbReference type="Gene3D" id="3.40.50.720">
    <property type="entry name" value="NAD(P)-binding Rossmann-like Domain"/>
    <property type="match status" value="1"/>
</dbReference>
<dbReference type="EMBL" id="CADEBC010000587">
    <property type="protein sequence ID" value="CAB3256818.1"/>
    <property type="molecule type" value="Genomic_DNA"/>
</dbReference>
<dbReference type="NCBIfam" id="NF005559">
    <property type="entry name" value="PRK07231.1"/>
    <property type="match status" value="1"/>
</dbReference>
<dbReference type="PANTHER" id="PTHR43975">
    <property type="entry name" value="ZGC:101858"/>
    <property type="match status" value="1"/>
</dbReference>
<dbReference type="PRINTS" id="PR00081">
    <property type="entry name" value="GDHRDH"/>
</dbReference>
<keyword evidence="1" id="KW-0560">Oxidoreductase</keyword>